<evidence type="ECO:0000313" key="2">
    <source>
        <dbReference type="EMBL" id="CAH2266700.1"/>
    </source>
</evidence>
<keyword evidence="3" id="KW-1185">Reference proteome</keyword>
<dbReference type="AlphaFoldDB" id="A0A8S4SJB6"/>
<accession>A0A8S4SJB6</accession>
<evidence type="ECO:0000313" key="3">
    <source>
        <dbReference type="Proteomes" id="UP000838756"/>
    </source>
</evidence>
<proteinExistence type="predicted"/>
<comment type="caution">
    <text evidence="2">The sequence shown here is derived from an EMBL/GenBank/DDBJ whole genome shotgun (WGS) entry which is preliminary data.</text>
</comment>
<protein>
    <submittedName>
        <fullName evidence="2">Jg19841 protein</fullName>
    </submittedName>
</protein>
<sequence length="83" mass="9423">MRRRAWTNFIFISLPHMVNLCSFNIRVGKETPSSKNRHALGSQGAGKVTRPCTMKRSVGRRRLLTAVGDADYDDIVFIAITEW</sequence>
<keyword evidence="1" id="KW-0732">Signal</keyword>
<reference evidence="2" key="1">
    <citation type="submission" date="2022-03" db="EMBL/GenBank/DDBJ databases">
        <authorList>
            <person name="Lindestad O."/>
        </authorList>
    </citation>
    <scope>NUCLEOTIDE SEQUENCE</scope>
</reference>
<dbReference type="Proteomes" id="UP000838756">
    <property type="component" value="Unassembled WGS sequence"/>
</dbReference>
<gene>
    <name evidence="2" type="primary">jg19841</name>
    <name evidence="2" type="ORF">PAEG_LOCUS25377</name>
</gene>
<dbReference type="EMBL" id="CAKXAJ010026312">
    <property type="protein sequence ID" value="CAH2266700.1"/>
    <property type="molecule type" value="Genomic_DNA"/>
</dbReference>
<feature type="signal peptide" evidence="1">
    <location>
        <begin position="1"/>
        <end position="20"/>
    </location>
</feature>
<evidence type="ECO:0000256" key="1">
    <source>
        <dbReference type="SAM" id="SignalP"/>
    </source>
</evidence>
<organism evidence="2 3">
    <name type="scientific">Pararge aegeria aegeria</name>
    <dbReference type="NCBI Taxonomy" id="348720"/>
    <lineage>
        <taxon>Eukaryota</taxon>
        <taxon>Metazoa</taxon>
        <taxon>Ecdysozoa</taxon>
        <taxon>Arthropoda</taxon>
        <taxon>Hexapoda</taxon>
        <taxon>Insecta</taxon>
        <taxon>Pterygota</taxon>
        <taxon>Neoptera</taxon>
        <taxon>Endopterygota</taxon>
        <taxon>Lepidoptera</taxon>
        <taxon>Glossata</taxon>
        <taxon>Ditrysia</taxon>
        <taxon>Papilionoidea</taxon>
        <taxon>Nymphalidae</taxon>
        <taxon>Satyrinae</taxon>
        <taxon>Satyrini</taxon>
        <taxon>Parargina</taxon>
        <taxon>Pararge</taxon>
    </lineage>
</organism>
<feature type="chain" id="PRO_5035719846" evidence="1">
    <location>
        <begin position="21"/>
        <end position="83"/>
    </location>
</feature>
<name>A0A8S4SJB6_9NEOP</name>